<reference evidence="1 2" key="2">
    <citation type="journal article" date="2019" name="G3 (Bethesda)">
        <title>Hybrid Assembly of the Genome of the Entomopathogenic Nematode Steinernema carpocapsae Identifies the X-Chromosome.</title>
        <authorList>
            <person name="Serra L."/>
            <person name="Macchietto M."/>
            <person name="Macias-Munoz A."/>
            <person name="McGill C.J."/>
            <person name="Rodriguez I.M."/>
            <person name="Rodriguez B."/>
            <person name="Murad R."/>
            <person name="Mortazavi A."/>
        </authorList>
    </citation>
    <scope>NUCLEOTIDE SEQUENCE [LARGE SCALE GENOMIC DNA]</scope>
    <source>
        <strain evidence="1 2">ALL</strain>
    </source>
</reference>
<dbReference type="Proteomes" id="UP000298663">
    <property type="component" value="Unassembled WGS sequence"/>
</dbReference>
<name>A0A4U5NZE3_STECR</name>
<accession>A0A4U5NZE3</accession>
<comment type="caution">
    <text evidence="1">The sequence shown here is derived from an EMBL/GenBank/DDBJ whole genome shotgun (WGS) entry which is preliminary data.</text>
</comment>
<protein>
    <submittedName>
        <fullName evidence="1">Uncharacterized protein</fullName>
    </submittedName>
</protein>
<reference evidence="1 2" key="1">
    <citation type="journal article" date="2015" name="Genome Biol.">
        <title>Comparative genomics of Steinernema reveals deeply conserved gene regulatory networks.</title>
        <authorList>
            <person name="Dillman A.R."/>
            <person name="Macchietto M."/>
            <person name="Porter C.F."/>
            <person name="Rogers A."/>
            <person name="Williams B."/>
            <person name="Antoshechkin I."/>
            <person name="Lee M.M."/>
            <person name="Goodwin Z."/>
            <person name="Lu X."/>
            <person name="Lewis E.E."/>
            <person name="Goodrich-Blair H."/>
            <person name="Stock S.P."/>
            <person name="Adams B.J."/>
            <person name="Sternberg P.W."/>
            <person name="Mortazavi A."/>
        </authorList>
    </citation>
    <scope>NUCLEOTIDE SEQUENCE [LARGE SCALE GENOMIC DNA]</scope>
    <source>
        <strain evidence="1 2">ALL</strain>
    </source>
</reference>
<dbReference type="AlphaFoldDB" id="A0A4U5NZE3"/>
<dbReference type="EMBL" id="AZBU02000003">
    <property type="protein sequence ID" value="TKR89029.1"/>
    <property type="molecule type" value="Genomic_DNA"/>
</dbReference>
<gene>
    <name evidence="1" type="ORF">L596_013190</name>
</gene>
<evidence type="ECO:0000313" key="1">
    <source>
        <dbReference type="EMBL" id="TKR89029.1"/>
    </source>
</evidence>
<sequence length="97" mass="11331">MTSATRSSRRKMLLLHWHLVDRFHQNSVLSPRTAIQRTSTGPWLPITPRPLYPLHPALPRPRLSPARGRHRRHPCRTTNLKFKCAHEPFVATAWVWA</sequence>
<evidence type="ECO:0000313" key="2">
    <source>
        <dbReference type="Proteomes" id="UP000298663"/>
    </source>
</evidence>
<organism evidence="1 2">
    <name type="scientific">Steinernema carpocapsae</name>
    <name type="common">Entomopathogenic nematode</name>
    <dbReference type="NCBI Taxonomy" id="34508"/>
    <lineage>
        <taxon>Eukaryota</taxon>
        <taxon>Metazoa</taxon>
        <taxon>Ecdysozoa</taxon>
        <taxon>Nematoda</taxon>
        <taxon>Chromadorea</taxon>
        <taxon>Rhabditida</taxon>
        <taxon>Tylenchina</taxon>
        <taxon>Panagrolaimomorpha</taxon>
        <taxon>Strongyloidoidea</taxon>
        <taxon>Steinernematidae</taxon>
        <taxon>Steinernema</taxon>
    </lineage>
</organism>
<keyword evidence="2" id="KW-1185">Reference proteome</keyword>
<proteinExistence type="predicted"/>